<feature type="compositionally biased region" description="Gly residues" evidence="1">
    <location>
        <begin position="22"/>
        <end position="43"/>
    </location>
</feature>
<reference evidence="2" key="2">
    <citation type="submission" date="2022-01" db="EMBL/GenBank/DDBJ databases">
        <authorList>
            <person name="Yamashiro T."/>
            <person name="Shiraishi A."/>
            <person name="Satake H."/>
            <person name="Nakayama K."/>
        </authorList>
    </citation>
    <scope>NUCLEOTIDE SEQUENCE</scope>
</reference>
<evidence type="ECO:0008006" key="4">
    <source>
        <dbReference type="Google" id="ProtNLM"/>
    </source>
</evidence>
<evidence type="ECO:0000256" key="1">
    <source>
        <dbReference type="SAM" id="MobiDB-lite"/>
    </source>
</evidence>
<comment type="caution">
    <text evidence="2">The sequence shown here is derived from an EMBL/GenBank/DDBJ whole genome shotgun (WGS) entry which is preliminary data.</text>
</comment>
<feature type="compositionally biased region" description="Polar residues" evidence="1">
    <location>
        <begin position="60"/>
        <end position="81"/>
    </location>
</feature>
<gene>
    <name evidence="2" type="ORF">Tco_1002523</name>
</gene>
<dbReference type="Proteomes" id="UP001151760">
    <property type="component" value="Unassembled WGS sequence"/>
</dbReference>
<accession>A0ABQ5F6R0</accession>
<evidence type="ECO:0000313" key="3">
    <source>
        <dbReference type="Proteomes" id="UP001151760"/>
    </source>
</evidence>
<reference evidence="2" key="1">
    <citation type="journal article" date="2022" name="Int. J. Mol. Sci.">
        <title>Draft Genome of Tanacetum Coccineum: Genomic Comparison of Closely Related Tanacetum-Family Plants.</title>
        <authorList>
            <person name="Yamashiro T."/>
            <person name="Shiraishi A."/>
            <person name="Nakayama K."/>
            <person name="Satake H."/>
        </authorList>
    </citation>
    <scope>NUCLEOTIDE SEQUENCE</scope>
</reference>
<proteinExistence type="predicted"/>
<feature type="region of interest" description="Disordered" evidence="1">
    <location>
        <begin position="1"/>
        <end position="81"/>
    </location>
</feature>
<dbReference type="EMBL" id="BQNB010017068">
    <property type="protein sequence ID" value="GJT58990.1"/>
    <property type="molecule type" value="Genomic_DNA"/>
</dbReference>
<protein>
    <recommendedName>
        <fullName evidence="4">Reverse transcriptase domain-containing protein</fullName>
    </recommendedName>
</protein>
<organism evidence="2 3">
    <name type="scientific">Tanacetum coccineum</name>
    <dbReference type="NCBI Taxonomy" id="301880"/>
    <lineage>
        <taxon>Eukaryota</taxon>
        <taxon>Viridiplantae</taxon>
        <taxon>Streptophyta</taxon>
        <taxon>Embryophyta</taxon>
        <taxon>Tracheophyta</taxon>
        <taxon>Spermatophyta</taxon>
        <taxon>Magnoliopsida</taxon>
        <taxon>eudicotyledons</taxon>
        <taxon>Gunneridae</taxon>
        <taxon>Pentapetalae</taxon>
        <taxon>asterids</taxon>
        <taxon>campanulids</taxon>
        <taxon>Asterales</taxon>
        <taxon>Asteraceae</taxon>
        <taxon>Asteroideae</taxon>
        <taxon>Anthemideae</taxon>
        <taxon>Anthemidinae</taxon>
        <taxon>Tanacetum</taxon>
    </lineage>
</organism>
<evidence type="ECO:0000313" key="2">
    <source>
        <dbReference type="EMBL" id="GJT58990.1"/>
    </source>
</evidence>
<keyword evidence="3" id="KW-1185">Reference proteome</keyword>
<sequence length="145" mass="15618">MTTRSAGRSTAAPRGGRTSGRTGRGSGRTRGRTGDQGNGGIDEQGGQQLQNLLPTILAQVGSQGSNQGNTRNQKGDSVNDNIQGDIEKMESVQDMSGCGDDQKVKYTVGSFVGKALTWWNSQIHTQSRETVVGIEWENFKTLMRE</sequence>
<name>A0ABQ5F6R0_9ASTR</name>